<dbReference type="PANTHER" id="PTHR45184">
    <property type="entry name" value="DNAJ PROTEIN ERDJ3A"/>
    <property type="match status" value="1"/>
</dbReference>
<dbReference type="Proteomes" id="UP000224006">
    <property type="component" value="Chromosome XII"/>
</dbReference>
<dbReference type="GeneID" id="40307468"/>
<dbReference type="KEGG" id="bbes:BESB_024080"/>
<dbReference type="PROSITE" id="PS51352">
    <property type="entry name" value="THIOREDOXIN_2"/>
    <property type="match status" value="1"/>
</dbReference>
<feature type="domain" description="Thioredoxin" evidence="3">
    <location>
        <begin position="30"/>
        <end position="147"/>
    </location>
</feature>
<keyword evidence="2" id="KW-0732">Signal</keyword>
<evidence type="ECO:0000259" key="3">
    <source>
        <dbReference type="PROSITE" id="PS51352"/>
    </source>
</evidence>
<dbReference type="Pfam" id="PF00085">
    <property type="entry name" value="Thioredoxin"/>
    <property type="match status" value="1"/>
</dbReference>
<dbReference type="RefSeq" id="XP_029215925.1">
    <property type="nucleotide sequence ID" value="XM_029361110.1"/>
</dbReference>
<feature type="region of interest" description="Disordered" evidence="1">
    <location>
        <begin position="409"/>
        <end position="428"/>
    </location>
</feature>
<comment type="caution">
    <text evidence="4">The sequence shown here is derived from an EMBL/GenBank/DDBJ whole genome shotgun (WGS) entry which is preliminary data.</text>
</comment>
<proteinExistence type="predicted"/>
<feature type="chain" id="PRO_5012270342" evidence="2">
    <location>
        <begin position="28"/>
        <end position="428"/>
    </location>
</feature>
<dbReference type="VEuPathDB" id="ToxoDB:BESB_024080"/>
<evidence type="ECO:0000313" key="5">
    <source>
        <dbReference type="Proteomes" id="UP000224006"/>
    </source>
</evidence>
<feature type="signal peptide" evidence="2">
    <location>
        <begin position="1"/>
        <end position="27"/>
    </location>
</feature>
<name>A0A2A9M7P1_BESBE</name>
<protein>
    <submittedName>
        <fullName evidence="4">Putative thioredoxin</fullName>
    </submittedName>
</protein>
<dbReference type="STRING" id="94643.A0A2A9M7P1"/>
<dbReference type="PANTHER" id="PTHR45184:SF1">
    <property type="entry name" value="DNAJ PROTEIN ERDJ3A"/>
    <property type="match status" value="1"/>
</dbReference>
<keyword evidence="5" id="KW-1185">Reference proteome</keyword>
<dbReference type="InterPro" id="IPR036249">
    <property type="entry name" value="Thioredoxin-like_sf"/>
</dbReference>
<sequence length="428" mass="48237">MASFSSFSGRLLLAVSLLSFAETLAMSAKIRIDPMTHDVSLVSQQNWDGKVLKFRDTQVFAVLFYKDDCAECKTLIDGEFNVLAKKMKGMVGVLAVNCGENAKLCRDQKVETFPSILIYPVLPLPPYKFEGKADSASLSRALGPLIPSSVMTPKDLKDFEKAMASFVQVPKVLIFSEKSKPSILLKALSTAFKDKLHLVLLSSEKFPELVKKYKVSKTPHMVVTRKDKKDEVYKGELTFQALFDWLNVFSETFVLGGGFSDHSPKAEASPETQPWKFQVIPELTKLSSADLCFKKSLKALCVIYLKEGRELTAEETDMLESLKLQFDSGKGPEFRFMWMDVATEKGFRALFDFEQYPSLVVFNPHLKTRFTKIDSEESLSKETIKALLDKIVAGNARFKVVPAAKMPAWENRKEEKKDEKKADKKDEL</sequence>
<evidence type="ECO:0000313" key="4">
    <source>
        <dbReference type="EMBL" id="PFH31916.1"/>
    </source>
</evidence>
<dbReference type="SUPFAM" id="SSF52833">
    <property type="entry name" value="Thioredoxin-like"/>
    <property type="match status" value="2"/>
</dbReference>
<evidence type="ECO:0000256" key="2">
    <source>
        <dbReference type="SAM" id="SignalP"/>
    </source>
</evidence>
<dbReference type="InterPro" id="IPR013766">
    <property type="entry name" value="Thioredoxin_domain"/>
</dbReference>
<dbReference type="AlphaFoldDB" id="A0A2A9M7P1"/>
<evidence type="ECO:0000256" key="1">
    <source>
        <dbReference type="SAM" id="MobiDB-lite"/>
    </source>
</evidence>
<accession>A0A2A9M7P1</accession>
<dbReference type="CDD" id="cd02961">
    <property type="entry name" value="PDI_a_family"/>
    <property type="match status" value="1"/>
</dbReference>
<dbReference type="EMBL" id="NWUJ01000013">
    <property type="protein sequence ID" value="PFH31916.1"/>
    <property type="molecule type" value="Genomic_DNA"/>
</dbReference>
<feature type="compositionally biased region" description="Basic and acidic residues" evidence="1">
    <location>
        <begin position="410"/>
        <end position="428"/>
    </location>
</feature>
<dbReference type="OrthoDB" id="427280at2759"/>
<organism evidence="4 5">
    <name type="scientific">Besnoitia besnoiti</name>
    <name type="common">Apicomplexan protozoan</name>
    <dbReference type="NCBI Taxonomy" id="94643"/>
    <lineage>
        <taxon>Eukaryota</taxon>
        <taxon>Sar</taxon>
        <taxon>Alveolata</taxon>
        <taxon>Apicomplexa</taxon>
        <taxon>Conoidasida</taxon>
        <taxon>Coccidia</taxon>
        <taxon>Eucoccidiorida</taxon>
        <taxon>Eimeriorina</taxon>
        <taxon>Sarcocystidae</taxon>
        <taxon>Besnoitia</taxon>
    </lineage>
</organism>
<dbReference type="InterPro" id="IPR052842">
    <property type="entry name" value="ER_Co-chaperone"/>
</dbReference>
<reference evidence="4 5" key="1">
    <citation type="submission" date="2017-09" db="EMBL/GenBank/DDBJ databases">
        <title>Genome sequencing of Besnoitia besnoiti strain Bb-Ger1.</title>
        <authorList>
            <person name="Schares G."/>
            <person name="Venepally P."/>
            <person name="Lorenzi H.A."/>
        </authorList>
    </citation>
    <scope>NUCLEOTIDE SEQUENCE [LARGE SCALE GENOMIC DNA]</scope>
    <source>
        <strain evidence="4 5">Bb-Ger1</strain>
    </source>
</reference>
<gene>
    <name evidence="4" type="ORF">BESB_024080</name>
</gene>
<dbReference type="Gene3D" id="3.40.30.10">
    <property type="entry name" value="Glutaredoxin"/>
    <property type="match status" value="3"/>
</dbReference>